<dbReference type="InterPro" id="IPR029058">
    <property type="entry name" value="AB_hydrolase_fold"/>
</dbReference>
<reference evidence="3 4" key="1">
    <citation type="journal article" date="2016" name="Proc. Natl. Acad. Sci. U.S.A.">
        <title>Comparative genomics of biotechnologically important yeasts.</title>
        <authorList>
            <person name="Riley R."/>
            <person name="Haridas S."/>
            <person name="Wolfe K.H."/>
            <person name="Lopes M.R."/>
            <person name="Hittinger C.T."/>
            <person name="Goeker M."/>
            <person name="Salamov A.A."/>
            <person name="Wisecaver J.H."/>
            <person name="Long T.M."/>
            <person name="Calvey C.H."/>
            <person name="Aerts A.L."/>
            <person name="Barry K.W."/>
            <person name="Choi C."/>
            <person name="Clum A."/>
            <person name="Coughlan A.Y."/>
            <person name="Deshpande S."/>
            <person name="Douglass A.P."/>
            <person name="Hanson S.J."/>
            <person name="Klenk H.-P."/>
            <person name="LaButti K.M."/>
            <person name="Lapidus A."/>
            <person name="Lindquist E.A."/>
            <person name="Lipzen A.M."/>
            <person name="Meier-Kolthoff J.P."/>
            <person name="Ohm R.A."/>
            <person name="Otillar R.P."/>
            <person name="Pangilinan J.L."/>
            <person name="Peng Y."/>
            <person name="Rokas A."/>
            <person name="Rosa C.A."/>
            <person name="Scheuner C."/>
            <person name="Sibirny A.A."/>
            <person name="Slot J.C."/>
            <person name="Stielow J.B."/>
            <person name="Sun H."/>
            <person name="Kurtzman C.P."/>
            <person name="Blackwell M."/>
            <person name="Grigoriev I.V."/>
            <person name="Jeffries T.W."/>
        </authorList>
    </citation>
    <scope>NUCLEOTIDE SEQUENCE [LARGE SCALE GENOMIC DNA]</scope>
    <source>
        <strain evidence="3 4">NRRL Y-11557</strain>
    </source>
</reference>
<sequence>MSRSPETTSSLESSTTLSPGSYATAEDGFQGKNLVLCFDGTGSKFGERPPSNVLKLYQMIKRTGNTQIHYYQPGIGTYIGSDNDFDCISSKWRTFLLHLDAIIAYSFDDHIVAGYRFLIRYYNSGDRIWMFGFSRGAFTARILASMIERVGLIGSGGEELVPCAWEIYKNWENHGQPSNPCCRASLLADRFKNTFSMSVPEIHFLGLWDSINSVGLIRNRIFPLTARARIVKHLRHAISVDERRSKFKQNLYHSNAHAHSLLQMPDTNDIVERWFPGNHGDIGGGWSTDKETGGQLTDLSLRWMVREARDLGLNFSEEAIGAFALRGSVSAVMSRAHDMLSMDSEVGKGHYAALRWWALELLPLPYMVDMRDTGVWETRYLPNLGRRREIPKDAVMHWSVTWKQALDKRYKPKNIPSTVTYEPDDIERMPDDLPYSIAVS</sequence>
<organism evidence="3 4">
    <name type="scientific">Lipomyces starkeyi NRRL Y-11557</name>
    <dbReference type="NCBI Taxonomy" id="675824"/>
    <lineage>
        <taxon>Eukaryota</taxon>
        <taxon>Fungi</taxon>
        <taxon>Dikarya</taxon>
        <taxon>Ascomycota</taxon>
        <taxon>Saccharomycotina</taxon>
        <taxon>Lipomycetes</taxon>
        <taxon>Lipomycetales</taxon>
        <taxon>Lipomycetaceae</taxon>
        <taxon>Lipomyces</taxon>
    </lineage>
</organism>
<evidence type="ECO:0000256" key="1">
    <source>
        <dbReference type="SAM" id="MobiDB-lite"/>
    </source>
</evidence>
<feature type="domain" description="T6SS Phospholipase effector Tle1-like catalytic" evidence="2">
    <location>
        <begin position="32"/>
        <end position="307"/>
    </location>
</feature>
<accession>A0A1E3Q785</accession>
<evidence type="ECO:0000313" key="3">
    <source>
        <dbReference type="EMBL" id="ODQ73526.1"/>
    </source>
</evidence>
<name>A0A1E3Q785_LIPST</name>
<protein>
    <recommendedName>
        <fullName evidence="2">T6SS Phospholipase effector Tle1-like catalytic domain-containing protein</fullName>
    </recommendedName>
</protein>
<dbReference type="OrthoDB" id="3162439at2759"/>
<dbReference type="InterPro" id="IPR018712">
    <property type="entry name" value="Tle1-like_cat"/>
</dbReference>
<dbReference type="AlphaFoldDB" id="A0A1E3Q785"/>
<dbReference type="Pfam" id="PF09994">
    <property type="entry name" value="T6SS_Tle1-like_cat"/>
    <property type="match status" value="1"/>
</dbReference>
<feature type="region of interest" description="Disordered" evidence="1">
    <location>
        <begin position="1"/>
        <end position="22"/>
    </location>
</feature>
<dbReference type="PANTHER" id="PTHR33840:SF2">
    <property type="entry name" value="TLE1 PHOSPHOLIPASE DOMAIN-CONTAINING PROTEIN"/>
    <property type="match status" value="1"/>
</dbReference>
<proteinExistence type="predicted"/>
<keyword evidence="4" id="KW-1185">Reference proteome</keyword>
<dbReference type="PANTHER" id="PTHR33840">
    <property type="match status" value="1"/>
</dbReference>
<dbReference type="EMBL" id="KV454293">
    <property type="protein sequence ID" value="ODQ73526.1"/>
    <property type="molecule type" value="Genomic_DNA"/>
</dbReference>
<evidence type="ECO:0000259" key="2">
    <source>
        <dbReference type="Pfam" id="PF09994"/>
    </source>
</evidence>
<gene>
    <name evidence="3" type="ORF">LIPSTDRAFT_2752</name>
</gene>
<dbReference type="STRING" id="675824.A0A1E3Q785"/>
<evidence type="ECO:0000313" key="4">
    <source>
        <dbReference type="Proteomes" id="UP000094385"/>
    </source>
</evidence>
<feature type="compositionally biased region" description="Low complexity" evidence="1">
    <location>
        <begin position="1"/>
        <end position="19"/>
    </location>
</feature>
<dbReference type="Proteomes" id="UP000094385">
    <property type="component" value="Unassembled WGS sequence"/>
</dbReference>
<dbReference type="SUPFAM" id="SSF53474">
    <property type="entry name" value="alpha/beta-Hydrolases"/>
    <property type="match status" value="1"/>
</dbReference>